<keyword evidence="3 5" id="KW-1133">Transmembrane helix</keyword>
<dbReference type="PANTHER" id="PTHR33514">
    <property type="entry name" value="PROTEIN ABCI12, CHLOROPLASTIC"/>
    <property type="match status" value="1"/>
</dbReference>
<feature type="transmembrane region" description="Helical" evidence="5">
    <location>
        <begin position="91"/>
        <end position="113"/>
    </location>
</feature>
<dbReference type="EMBL" id="FOIW01000001">
    <property type="protein sequence ID" value="SEV84595.1"/>
    <property type="molecule type" value="Genomic_DNA"/>
</dbReference>
<dbReference type="CDD" id="cd16914">
    <property type="entry name" value="EcfT"/>
    <property type="match status" value="1"/>
</dbReference>
<dbReference type="KEGG" id="ttd:A3L14_08020"/>
<dbReference type="Pfam" id="PF02361">
    <property type="entry name" value="CbiQ"/>
    <property type="match status" value="1"/>
</dbReference>
<dbReference type="InterPro" id="IPR003339">
    <property type="entry name" value="ABC/ECF_trnsptr_transmembrane"/>
</dbReference>
<evidence type="ECO:0000256" key="3">
    <source>
        <dbReference type="ARBA" id="ARBA00022989"/>
    </source>
</evidence>
<organism evidence="7 9">
    <name type="scientific">Thermococcus thioreducens</name>
    <dbReference type="NCBI Taxonomy" id="277988"/>
    <lineage>
        <taxon>Archaea</taxon>
        <taxon>Methanobacteriati</taxon>
        <taxon>Methanobacteriota</taxon>
        <taxon>Thermococci</taxon>
        <taxon>Thermococcales</taxon>
        <taxon>Thermococcaceae</taxon>
        <taxon>Thermococcus</taxon>
    </lineage>
</organism>
<dbReference type="STRING" id="277988.SAMN05216170_0341"/>
<feature type="transmembrane region" description="Helical" evidence="5">
    <location>
        <begin position="20"/>
        <end position="46"/>
    </location>
</feature>
<keyword evidence="2 5" id="KW-0812">Transmembrane</keyword>
<evidence type="ECO:0000256" key="2">
    <source>
        <dbReference type="ARBA" id="ARBA00022692"/>
    </source>
</evidence>
<dbReference type="PATRIC" id="fig|277988.4.peg.1428"/>
<name>A0A0Q2XM57_9EURY</name>
<evidence type="ECO:0000313" key="10">
    <source>
        <dbReference type="Proteomes" id="UP000182125"/>
    </source>
</evidence>
<comment type="subcellular location">
    <subcellularLocation>
        <location evidence="1">Membrane</location>
        <topology evidence="1">Multi-pass membrane protein</topology>
    </subcellularLocation>
</comment>
<accession>A0A0Q2XM57</accession>
<keyword evidence="4 5" id="KW-0472">Membrane</keyword>
<dbReference type="EMBL" id="CP015105">
    <property type="protein sequence ID" value="ASJ12832.1"/>
    <property type="molecule type" value="Genomic_DNA"/>
</dbReference>
<evidence type="ECO:0000313" key="7">
    <source>
        <dbReference type="EMBL" id="KQH82300.1"/>
    </source>
</evidence>
<evidence type="ECO:0000313" key="8">
    <source>
        <dbReference type="EMBL" id="SEV84595.1"/>
    </source>
</evidence>
<dbReference type="OrthoDB" id="31170at2157"/>
<protein>
    <submittedName>
        <fullName evidence="7">Cobalt ABC transporter permease</fullName>
    </submittedName>
    <submittedName>
        <fullName evidence="8">Energy-coupling factor transport system permease protein</fullName>
    </submittedName>
</protein>
<dbReference type="AlphaFoldDB" id="A0A0Q2XM57"/>
<sequence length="253" mass="28743">MIYPFYFERDSLLHSLDPRVKIIGTLAGIAAIMLYNDPLFLIPLFFLTLISAKALGRIEIREVLRLLKPLIPIVVITIVIWPLIYKPRLEGLLFGISFSMRLLTFALLTFMLLMTTSQRDLILGFVKLGMPYEFGLTISIALRYIPTLYILTGNIMDAQKSRGWEMEKGNFLVRMKRMSAVLIPLLVASLKTAHELSIALESRALGATKKRTFLYDIEMRGKDYLAMTVLLLLFALALYVRYGLGLGHISMYG</sequence>
<dbReference type="EMBL" id="LIXN01000009">
    <property type="protein sequence ID" value="KQH82300.1"/>
    <property type="molecule type" value="Genomic_DNA"/>
</dbReference>
<evidence type="ECO:0000313" key="6">
    <source>
        <dbReference type="EMBL" id="ASJ12832.1"/>
    </source>
</evidence>
<reference evidence="8 10" key="3">
    <citation type="submission" date="2016-10" db="EMBL/GenBank/DDBJ databases">
        <authorList>
            <person name="de Groot N.N."/>
        </authorList>
    </citation>
    <scope>NUCLEOTIDE SEQUENCE [LARGE SCALE GENOMIC DNA]</scope>
    <source>
        <strain evidence="8 10">OGL-20</strain>
    </source>
</reference>
<dbReference type="GeneID" id="33334362"/>
<gene>
    <name evidence="6" type="ORF">A3L14_08020</name>
    <name evidence="7" type="ORF">AMR53_06780</name>
    <name evidence="8" type="ORF">SAMN05216170_0341</name>
</gene>
<dbReference type="GO" id="GO:0005886">
    <property type="term" value="C:plasma membrane"/>
    <property type="evidence" value="ECO:0007669"/>
    <property type="project" value="TreeGrafter"/>
</dbReference>
<reference evidence="6 11" key="2">
    <citation type="submission" date="2016-04" db="EMBL/GenBank/DDBJ databases">
        <title>Complete genome sequence of Thermococcus thioreducens type strain OGL-20P.</title>
        <authorList>
            <person name="Oger P.M."/>
        </authorList>
    </citation>
    <scope>NUCLEOTIDE SEQUENCE [LARGE SCALE GENOMIC DNA]</scope>
    <source>
        <strain evidence="6 11">OGL-20P</strain>
    </source>
</reference>
<evidence type="ECO:0000313" key="9">
    <source>
        <dbReference type="Proteomes" id="UP000051862"/>
    </source>
</evidence>
<evidence type="ECO:0000256" key="4">
    <source>
        <dbReference type="ARBA" id="ARBA00023136"/>
    </source>
</evidence>
<dbReference type="Proteomes" id="UP000051862">
    <property type="component" value="Unassembled WGS sequence"/>
</dbReference>
<feature type="transmembrane region" description="Helical" evidence="5">
    <location>
        <begin position="66"/>
        <end position="85"/>
    </location>
</feature>
<dbReference type="Proteomes" id="UP000250136">
    <property type="component" value="Chromosome"/>
</dbReference>
<feature type="transmembrane region" description="Helical" evidence="5">
    <location>
        <begin position="134"/>
        <end position="151"/>
    </location>
</feature>
<keyword evidence="11" id="KW-1185">Reference proteome</keyword>
<evidence type="ECO:0000256" key="5">
    <source>
        <dbReference type="SAM" id="Phobius"/>
    </source>
</evidence>
<evidence type="ECO:0000256" key="1">
    <source>
        <dbReference type="ARBA" id="ARBA00004141"/>
    </source>
</evidence>
<dbReference type="PANTHER" id="PTHR33514:SF13">
    <property type="entry name" value="PROTEIN ABCI12, CHLOROPLASTIC"/>
    <property type="match status" value="1"/>
</dbReference>
<dbReference type="Proteomes" id="UP000182125">
    <property type="component" value="Unassembled WGS sequence"/>
</dbReference>
<proteinExistence type="predicted"/>
<reference evidence="7 9" key="1">
    <citation type="submission" date="2015-08" db="EMBL/GenBank/DDBJ databases">
        <title>Thermococcus thioreducens DSM 14981 genome sequencing.</title>
        <authorList>
            <person name="Hong S.-J."/>
            <person name="Kim M.-C."/>
            <person name="Shin J.-H."/>
        </authorList>
    </citation>
    <scope>NUCLEOTIDE SEQUENCE [LARGE SCALE GENOMIC DNA]</scope>
    <source>
        <strain evidence="7 9">DSM 14981</strain>
    </source>
</reference>
<evidence type="ECO:0000313" key="11">
    <source>
        <dbReference type="Proteomes" id="UP000250136"/>
    </source>
</evidence>
<feature type="transmembrane region" description="Helical" evidence="5">
    <location>
        <begin position="224"/>
        <end position="244"/>
    </location>
</feature>
<dbReference type="RefSeq" id="WP_055429531.1">
    <property type="nucleotide sequence ID" value="NZ_CP015105.1"/>
</dbReference>